<dbReference type="EMBL" id="GG666487">
    <property type="protein sequence ID" value="EEN64606.1"/>
    <property type="molecule type" value="Genomic_DNA"/>
</dbReference>
<dbReference type="InParanoid" id="C3Y573"/>
<feature type="transmembrane region" description="Helical" evidence="13">
    <location>
        <begin position="198"/>
        <end position="224"/>
    </location>
</feature>
<feature type="compositionally biased region" description="Basic residues" evidence="12">
    <location>
        <begin position="950"/>
        <end position="960"/>
    </location>
</feature>
<evidence type="ECO:0000256" key="13">
    <source>
        <dbReference type="SAM" id="Phobius"/>
    </source>
</evidence>
<dbReference type="InterPro" id="IPR038050">
    <property type="entry name" value="Neuro_actylchol_rec"/>
</dbReference>
<keyword evidence="10" id="KW-0768">Sushi</keyword>
<keyword evidence="2" id="KW-1003">Cell membrane</keyword>
<feature type="transmembrane region" description="Helical" evidence="13">
    <location>
        <begin position="862"/>
        <end position="882"/>
    </location>
</feature>
<dbReference type="GO" id="GO:0005230">
    <property type="term" value="F:extracellular ligand-gated monoatomic ion channel activity"/>
    <property type="evidence" value="ECO:0007669"/>
    <property type="project" value="InterPro"/>
</dbReference>
<reference evidence="16" key="1">
    <citation type="journal article" date="2008" name="Nature">
        <title>The amphioxus genome and the evolution of the chordate karyotype.</title>
        <authorList>
            <consortium name="US DOE Joint Genome Institute (JGI-PGF)"/>
            <person name="Putnam N.H."/>
            <person name="Butts T."/>
            <person name="Ferrier D.E.K."/>
            <person name="Furlong R.F."/>
            <person name="Hellsten U."/>
            <person name="Kawashima T."/>
            <person name="Robinson-Rechavi M."/>
            <person name="Shoguchi E."/>
            <person name="Terry A."/>
            <person name="Yu J.-K."/>
            <person name="Benito-Gutierrez E.L."/>
            <person name="Dubchak I."/>
            <person name="Garcia-Fernandez J."/>
            <person name="Gibson-Brown J.J."/>
            <person name="Grigoriev I.V."/>
            <person name="Horton A.C."/>
            <person name="de Jong P.J."/>
            <person name="Jurka J."/>
            <person name="Kapitonov V.V."/>
            <person name="Kohara Y."/>
            <person name="Kuroki Y."/>
            <person name="Lindquist E."/>
            <person name="Lucas S."/>
            <person name="Osoegawa K."/>
            <person name="Pennacchio L.A."/>
            <person name="Salamov A.A."/>
            <person name="Satou Y."/>
            <person name="Sauka-Spengler T."/>
            <person name="Schmutz J."/>
            <person name="Shin-I T."/>
            <person name="Toyoda A."/>
            <person name="Bronner-Fraser M."/>
            <person name="Fujiyama A."/>
            <person name="Holland L.Z."/>
            <person name="Holland P.W.H."/>
            <person name="Satoh N."/>
            <person name="Rokhsar D.S."/>
        </authorList>
    </citation>
    <scope>NUCLEOTIDE SEQUENCE [LARGE SCALE GENOMIC DNA]</scope>
    <source>
        <strain evidence="16">S238N-H82</strain>
        <tissue evidence="16">Testes</tissue>
    </source>
</reference>
<dbReference type="Pfam" id="PF00084">
    <property type="entry name" value="Sushi"/>
    <property type="match status" value="3"/>
</dbReference>
<dbReference type="PRINTS" id="PR00237">
    <property type="entry name" value="GPCRRHODOPSN"/>
</dbReference>
<evidence type="ECO:0000256" key="6">
    <source>
        <dbReference type="ARBA" id="ARBA00023136"/>
    </source>
</evidence>
<evidence type="ECO:0000256" key="4">
    <source>
        <dbReference type="ARBA" id="ARBA00022989"/>
    </source>
</evidence>
<dbReference type="CDD" id="cd00033">
    <property type="entry name" value="CCP"/>
    <property type="match status" value="3"/>
</dbReference>
<feature type="region of interest" description="Disordered" evidence="12">
    <location>
        <begin position="932"/>
        <end position="988"/>
    </location>
</feature>
<dbReference type="SUPFAM" id="SSF63712">
    <property type="entry name" value="Nicotinic receptor ligand binding domain-like"/>
    <property type="match status" value="1"/>
</dbReference>
<dbReference type="GO" id="GO:0004930">
    <property type="term" value="F:G protein-coupled receptor activity"/>
    <property type="evidence" value="ECO:0007669"/>
    <property type="project" value="UniProtKB-KW"/>
</dbReference>
<comment type="similarity">
    <text evidence="11">Belongs to the G-protein coupled receptor 1 family.</text>
</comment>
<evidence type="ECO:0000256" key="2">
    <source>
        <dbReference type="ARBA" id="ARBA00022475"/>
    </source>
</evidence>
<evidence type="ECO:0000256" key="3">
    <source>
        <dbReference type="ARBA" id="ARBA00022692"/>
    </source>
</evidence>
<dbReference type="InterPro" id="IPR035976">
    <property type="entry name" value="Sushi/SCR/CCP_sf"/>
</dbReference>
<dbReference type="InterPro" id="IPR036734">
    <property type="entry name" value="Neur_chan_lig-bd_sf"/>
</dbReference>
<dbReference type="PANTHER" id="PTHR24228">
    <property type="entry name" value="B2 BRADYKININ RECEPTOR/ANGIOTENSIN II RECEPTOR"/>
    <property type="match status" value="1"/>
</dbReference>
<dbReference type="PROSITE" id="PS50923">
    <property type="entry name" value="SUSHI"/>
    <property type="match status" value="2"/>
</dbReference>
<evidence type="ECO:0000259" key="15">
    <source>
        <dbReference type="PROSITE" id="PS50923"/>
    </source>
</evidence>
<protein>
    <recommendedName>
        <fullName evidence="17">Sushi domain-containing protein</fullName>
    </recommendedName>
</protein>
<feature type="compositionally biased region" description="Polar residues" evidence="12">
    <location>
        <begin position="940"/>
        <end position="949"/>
    </location>
</feature>
<evidence type="ECO:0000259" key="14">
    <source>
        <dbReference type="PROSITE" id="PS50262"/>
    </source>
</evidence>
<feature type="domain" description="G-protein coupled receptors family 1 profile" evidence="14">
    <location>
        <begin position="55"/>
        <end position="307"/>
    </location>
</feature>
<keyword evidence="4 13" id="KW-1133">Transmembrane helix</keyword>
<feature type="compositionally biased region" description="Basic and acidic residues" evidence="12">
    <location>
        <begin position="966"/>
        <end position="985"/>
    </location>
</feature>
<evidence type="ECO:0008006" key="17">
    <source>
        <dbReference type="Google" id="ProtNLM"/>
    </source>
</evidence>
<dbReference type="Gene3D" id="2.10.70.10">
    <property type="entry name" value="Complement Module, domain 1"/>
    <property type="match status" value="3"/>
</dbReference>
<evidence type="ECO:0000256" key="10">
    <source>
        <dbReference type="PROSITE-ProRule" id="PRU00302"/>
    </source>
</evidence>
<dbReference type="SMART" id="SM00032">
    <property type="entry name" value="CCP"/>
    <property type="match status" value="3"/>
</dbReference>
<organism>
    <name type="scientific">Branchiostoma floridae</name>
    <name type="common">Florida lancelet</name>
    <name type="synonym">Amphioxus</name>
    <dbReference type="NCBI Taxonomy" id="7739"/>
    <lineage>
        <taxon>Eukaryota</taxon>
        <taxon>Metazoa</taxon>
        <taxon>Chordata</taxon>
        <taxon>Cephalochordata</taxon>
        <taxon>Leptocardii</taxon>
        <taxon>Amphioxiformes</taxon>
        <taxon>Branchiostomatidae</taxon>
        <taxon>Branchiostoma</taxon>
    </lineage>
</organism>
<keyword evidence="9 11" id="KW-0807">Transducer</keyword>
<name>C3Y573_BRAFL</name>
<dbReference type="PANTHER" id="PTHR24228:SF59">
    <property type="entry name" value="NEUROPEPTIDE RECEPTOR 15"/>
    <property type="match status" value="1"/>
</dbReference>
<feature type="transmembrane region" description="Helical" evidence="13">
    <location>
        <begin position="85"/>
        <end position="106"/>
    </location>
</feature>
<dbReference type="PROSITE" id="PS50262">
    <property type="entry name" value="G_PROTEIN_RECEP_F1_2"/>
    <property type="match status" value="1"/>
</dbReference>
<comment type="subcellular location">
    <subcellularLocation>
        <location evidence="1">Cell membrane</location>
        <topology evidence="1">Multi-pass membrane protein</topology>
    </subcellularLocation>
</comment>
<accession>C3Y573</accession>
<sequence>MINTSSTWQSAAAVTTEMRQARNDTFSDGNITDFTVADGFETAFAVSVGTIGPVASILVILATVKTPNLRTPSNAIVATQCSTDLLAAICIGPAQTVGIITGGWPLDPTACTAIGLVQLVCVVMSNITLTHIAINRCVIITKNINTYDAIFNWKTTTLSLLVSAVASFILVLSFYAGGMEVGYNPITRRCIVLQDLDSAVYIAFARTWSALSVTMVIISVLAYIKIILRVRQSGEQVQGHASNVRKRTELRLTRNCGVLFLVFFVFWLWSSITFGIIVPESKVLPVHLIRLASDLVSADTIINPLVYGIININYRTAISNLCRCRTNAVHVANSSNATIQGKINPKVQAFHILQVTPTVSELHSSDKHSCTYCIPWLYEQQCSAPPPPVAGGSPGPVCAAGTPPFPYGYNCYFECNPGYRHTGVTVTLCWDLGVWLNHESIVCTPIDCPSLPQVPFASSYSCNNSPYVAGTQCQYFCDTGYEVVSGDAFKTCEIGPYWSGEDPVCQGCPEPPVVANASWSGCTAPYALTTECTYTCDDGFIVNGGDAVRTCAAGLVWAGVDQRLWVRAAGQDEDLHQPRSGRRWGGLCRAGGKQSALFPDGPVLKPRGAARTYFTIPSPQNLSVTVQYELAWFDPRLAQLTPTWMPVPPDILWSPPLQYGRTVRGATAMDEDGTTMWLNSQGMIVYKITRKFKLKCGLELARFPFDTQVCSTQLHAYNGVRIRFFPSSILERTPIRTDVLGVVSQHQLMGVELQAGYNSLLTNASGCDYFVEKCDYEGVDDECQSVQFDHCDGEECDRCKQLIGECRYNFGDCSHYPLGTSTYSTVGIKLHLRRRLWRYVFTLFFPSIVVVLSSLFQTWLPLTTSVISARVVLGSTALLVMVKQSTGVHRVLWKKEREKEQKVFAKVRIPRPKMHNPYLLVNSPALEAESGTEEFLWSPRQPQKPIQPTTKRRRHKKSRMKSNISKTEKPRAMTKKDASEKKGEEEVALPAKADKAMPNRQRKYSQNIIITFLGPEVESGTEELLWVPLEKTKPKKQQTKGRPIHKKGEQIAGNVSKHDTYATKRDHITSSENAVSKNTKNASQAVPKTSVTDPASRTQVLPVFIPRKEPKFRQPEPAEPLEKPKDITARIDEIARLLLPLSFVVFCVVYWAHYMRY</sequence>
<evidence type="ECO:0000256" key="9">
    <source>
        <dbReference type="ARBA" id="ARBA00023224"/>
    </source>
</evidence>
<dbReference type="InterPro" id="IPR036719">
    <property type="entry name" value="Neuro-gated_channel_TM_sf"/>
</dbReference>
<keyword evidence="5 11" id="KW-0297">G-protein coupled receptor</keyword>
<keyword evidence="7" id="KW-1015">Disulfide bond</keyword>
<feature type="domain" description="Sushi" evidence="15">
    <location>
        <begin position="380"/>
        <end position="445"/>
    </location>
</feature>
<feature type="transmembrane region" description="Helical" evidence="13">
    <location>
        <begin position="155"/>
        <end position="178"/>
    </location>
</feature>
<dbReference type="SUPFAM" id="SSF81321">
    <property type="entry name" value="Family A G protein-coupled receptor-like"/>
    <property type="match status" value="1"/>
</dbReference>
<dbReference type="PROSITE" id="PS00236">
    <property type="entry name" value="NEUROTR_ION_CHANNEL"/>
    <property type="match status" value="1"/>
</dbReference>
<dbReference type="Gene3D" id="1.20.1070.10">
    <property type="entry name" value="Rhodopsin 7-helix transmembrane proteins"/>
    <property type="match status" value="1"/>
</dbReference>
<evidence type="ECO:0000313" key="16">
    <source>
        <dbReference type="EMBL" id="EEN64606.1"/>
    </source>
</evidence>
<keyword evidence="3 11" id="KW-0812">Transmembrane</keyword>
<evidence type="ECO:0000256" key="5">
    <source>
        <dbReference type="ARBA" id="ARBA00023040"/>
    </source>
</evidence>
<dbReference type="CDD" id="cd00637">
    <property type="entry name" value="7tm_classA_rhodopsin-like"/>
    <property type="match status" value="1"/>
</dbReference>
<dbReference type="AlphaFoldDB" id="C3Y573"/>
<comment type="caution">
    <text evidence="10">Lacks conserved residue(s) required for the propagation of feature annotation.</text>
</comment>
<dbReference type="InterPro" id="IPR006202">
    <property type="entry name" value="Neur_chan_lig-bd"/>
</dbReference>
<dbReference type="Pfam" id="PF02931">
    <property type="entry name" value="Neur_chan_LBD"/>
    <property type="match status" value="1"/>
</dbReference>
<evidence type="ECO:0000256" key="1">
    <source>
        <dbReference type="ARBA" id="ARBA00004651"/>
    </source>
</evidence>
<dbReference type="SMART" id="SM01381">
    <property type="entry name" value="7TM_GPCR_Srsx"/>
    <property type="match status" value="1"/>
</dbReference>
<dbReference type="SUPFAM" id="SSF57535">
    <property type="entry name" value="Complement control module/SCR domain"/>
    <property type="match status" value="3"/>
</dbReference>
<gene>
    <name evidence="16" type="ORF">BRAFLDRAFT_96122</name>
</gene>
<feature type="domain" description="Sushi" evidence="15">
    <location>
        <begin position="446"/>
        <end position="507"/>
    </location>
</feature>
<keyword evidence="6 13" id="KW-0472">Membrane</keyword>
<dbReference type="Gene3D" id="2.70.170.10">
    <property type="entry name" value="Neurotransmitter-gated ion-channel ligand-binding domain"/>
    <property type="match status" value="1"/>
</dbReference>
<feature type="transmembrane region" description="Helical" evidence="13">
    <location>
        <begin position="836"/>
        <end position="856"/>
    </location>
</feature>
<feature type="transmembrane region" description="Helical" evidence="13">
    <location>
        <begin position="112"/>
        <end position="134"/>
    </location>
</feature>
<feature type="transmembrane region" description="Helical" evidence="13">
    <location>
        <begin position="43"/>
        <end position="64"/>
    </location>
</feature>
<evidence type="ECO:0000256" key="8">
    <source>
        <dbReference type="ARBA" id="ARBA00023170"/>
    </source>
</evidence>
<proteinExistence type="inferred from homology"/>
<dbReference type="FunFam" id="2.10.70.10:FF:000259">
    <property type="entry name" value="Sushi, von Willebrand factor type A, EGF and pentraxin domain-containing protein 1"/>
    <property type="match status" value="1"/>
</dbReference>
<dbReference type="FunFam" id="1.20.1070.10:FF:000645">
    <property type="entry name" value="Uncharacterized protein"/>
    <property type="match status" value="1"/>
</dbReference>
<dbReference type="InterPro" id="IPR017452">
    <property type="entry name" value="GPCR_Rhodpsn_7TM"/>
</dbReference>
<evidence type="ECO:0000256" key="12">
    <source>
        <dbReference type="SAM" id="MobiDB-lite"/>
    </source>
</evidence>
<dbReference type="Pfam" id="PF00001">
    <property type="entry name" value="7tm_1"/>
    <property type="match status" value="1"/>
</dbReference>
<dbReference type="PROSITE" id="PS00237">
    <property type="entry name" value="G_PROTEIN_RECEP_F1_1"/>
    <property type="match status" value="1"/>
</dbReference>
<dbReference type="Gene3D" id="1.20.58.390">
    <property type="entry name" value="Neurotransmitter-gated ion-channel transmembrane domain"/>
    <property type="match status" value="1"/>
</dbReference>
<dbReference type="GO" id="GO:0005886">
    <property type="term" value="C:plasma membrane"/>
    <property type="evidence" value="ECO:0007669"/>
    <property type="project" value="UniProtKB-SubCell"/>
</dbReference>
<feature type="transmembrane region" description="Helical" evidence="13">
    <location>
        <begin position="289"/>
        <end position="310"/>
    </location>
</feature>
<dbReference type="SUPFAM" id="SSF90112">
    <property type="entry name" value="Neurotransmitter-gated ion-channel transmembrane pore"/>
    <property type="match status" value="1"/>
</dbReference>
<keyword evidence="8 11" id="KW-0675">Receptor</keyword>
<evidence type="ECO:0000256" key="7">
    <source>
        <dbReference type="ARBA" id="ARBA00023157"/>
    </source>
</evidence>
<feature type="region of interest" description="Disordered" evidence="12">
    <location>
        <begin position="1072"/>
        <end position="1092"/>
    </location>
</feature>
<evidence type="ECO:0000256" key="11">
    <source>
        <dbReference type="RuleBase" id="RU000688"/>
    </source>
</evidence>
<dbReference type="InterPro" id="IPR000436">
    <property type="entry name" value="Sushi_SCR_CCP_dom"/>
</dbReference>
<feature type="transmembrane region" description="Helical" evidence="13">
    <location>
        <begin position="256"/>
        <end position="277"/>
    </location>
</feature>
<feature type="transmembrane region" description="Helical" evidence="13">
    <location>
        <begin position="1134"/>
        <end position="1153"/>
    </location>
</feature>
<dbReference type="InterPro" id="IPR018000">
    <property type="entry name" value="Neurotransmitter_ion_chnl_CS"/>
</dbReference>
<dbReference type="eggNOG" id="KOG4297">
    <property type="taxonomic scope" value="Eukaryota"/>
</dbReference>
<dbReference type="InterPro" id="IPR000276">
    <property type="entry name" value="GPCR_Rhodpsn"/>
</dbReference>